<evidence type="ECO:0000313" key="1">
    <source>
        <dbReference type="EMBL" id="SDO74634.1"/>
    </source>
</evidence>
<evidence type="ECO:0000313" key="2">
    <source>
        <dbReference type="Proteomes" id="UP000199651"/>
    </source>
</evidence>
<dbReference type="STRING" id="504798.SAMN05421871_10569"/>
<name>A0A1H0M2P6_9PSEU</name>
<dbReference type="AlphaFoldDB" id="A0A1H0M2P6"/>
<keyword evidence="2" id="KW-1185">Reference proteome</keyword>
<dbReference type="RefSeq" id="WP_091373953.1">
    <property type="nucleotide sequence ID" value="NZ_FNDV01000005.1"/>
</dbReference>
<accession>A0A1H0M2P6</accession>
<dbReference type="EMBL" id="FNJB01000004">
    <property type="protein sequence ID" value="SDO74634.1"/>
    <property type="molecule type" value="Genomic_DNA"/>
</dbReference>
<sequence length="311" mass="34471">MPVDRETTDSRRLSQALTTGPFSLALRLALKSSGLSLDRVQFRLRERDAAVSKTALSNWQSGRTQPERPDSLRALAVLEDIVGVPTGALSSLLGPPRPRGRWLAQSPGEMRADQAWARPDGLARALQRMGTGIEAINQVAKIATHLTSTVDARRRMRTISHHLVLRAERDGTDRYTGAYRSDVGDCLDITDTIGCRPGRRREDAETGFTTYELLLDQPAKAGDLVVIGFTVRTNAQERYHSQRLGRASRVYSVQVRFDTAALPVRVYRTYLPSIGDVPQEEVEVPLGASCTAQHTVLDPVPGIYRLAWDWD</sequence>
<dbReference type="Proteomes" id="UP000199651">
    <property type="component" value="Unassembled WGS sequence"/>
</dbReference>
<dbReference type="OrthoDB" id="3690688at2"/>
<proteinExistence type="predicted"/>
<reference evidence="2" key="1">
    <citation type="submission" date="2016-10" db="EMBL/GenBank/DDBJ databases">
        <authorList>
            <person name="Varghese N."/>
            <person name="Submissions S."/>
        </authorList>
    </citation>
    <scope>NUCLEOTIDE SEQUENCE [LARGE SCALE GENOMIC DNA]</scope>
    <source>
        <strain evidence="2">IBRC-M 10655</strain>
    </source>
</reference>
<organism evidence="1 2">
    <name type="scientific">Actinokineospora alba</name>
    <dbReference type="NCBI Taxonomy" id="504798"/>
    <lineage>
        <taxon>Bacteria</taxon>
        <taxon>Bacillati</taxon>
        <taxon>Actinomycetota</taxon>
        <taxon>Actinomycetes</taxon>
        <taxon>Pseudonocardiales</taxon>
        <taxon>Pseudonocardiaceae</taxon>
        <taxon>Actinokineospora</taxon>
    </lineage>
</organism>
<protein>
    <submittedName>
        <fullName evidence="1">Uncharacterized protein</fullName>
    </submittedName>
</protein>
<gene>
    <name evidence="1" type="ORF">SAMN05192558_104391</name>
</gene>